<feature type="transmembrane region" description="Helical" evidence="1">
    <location>
        <begin position="46"/>
        <end position="66"/>
    </location>
</feature>
<feature type="domain" description="Phosphatidic acid phosphatase type 2/haloperoxidase" evidence="2">
    <location>
        <begin position="45"/>
        <end position="123"/>
    </location>
</feature>
<organism evidence="3 4">
    <name type="scientific">Roseateles aquatilis</name>
    <dbReference type="NCBI Taxonomy" id="431061"/>
    <lineage>
        <taxon>Bacteria</taxon>
        <taxon>Pseudomonadati</taxon>
        <taxon>Pseudomonadota</taxon>
        <taxon>Betaproteobacteria</taxon>
        <taxon>Burkholderiales</taxon>
        <taxon>Sphaerotilaceae</taxon>
        <taxon>Roseateles</taxon>
    </lineage>
</organism>
<reference evidence="3 4" key="1">
    <citation type="journal article" date="2008" name="Int. J. Syst. Evol. Microbiol.">
        <title>Description of Roseateles aquatilis sp. nov. and Roseateles terrae sp. nov., in the class Betaproteobacteria, and emended description of the genus Roseateles.</title>
        <authorList>
            <person name="Gomila M."/>
            <person name="Bowien B."/>
            <person name="Falsen E."/>
            <person name="Moore E.R."/>
            <person name="Lalucat J."/>
        </authorList>
    </citation>
    <scope>NUCLEOTIDE SEQUENCE [LARGE SCALE GENOMIC DNA]</scope>
    <source>
        <strain evidence="3 4">CCUG 48205</strain>
    </source>
</reference>
<dbReference type="EMBL" id="NIOF01000014">
    <property type="protein sequence ID" value="OWQ85160.1"/>
    <property type="molecule type" value="Genomic_DNA"/>
</dbReference>
<proteinExistence type="predicted"/>
<feature type="transmembrane region" description="Helical" evidence="1">
    <location>
        <begin position="16"/>
        <end position="40"/>
    </location>
</feature>
<dbReference type="SUPFAM" id="SSF48317">
    <property type="entry name" value="Acid phosphatase/Vanadium-dependent haloperoxidase"/>
    <property type="match status" value="1"/>
</dbReference>
<dbReference type="Gene3D" id="1.20.144.10">
    <property type="entry name" value="Phosphatidic acid phosphatase type 2/haloperoxidase"/>
    <property type="match status" value="1"/>
</dbReference>
<comment type="caution">
    <text evidence="3">The sequence shown here is derived from an EMBL/GenBank/DDBJ whole genome shotgun (WGS) entry which is preliminary data.</text>
</comment>
<dbReference type="InterPro" id="IPR036938">
    <property type="entry name" value="PAP2/HPO_sf"/>
</dbReference>
<feature type="transmembrane region" description="Helical" evidence="1">
    <location>
        <begin position="78"/>
        <end position="94"/>
    </location>
</feature>
<dbReference type="Proteomes" id="UP000197468">
    <property type="component" value="Unassembled WGS sequence"/>
</dbReference>
<dbReference type="InterPro" id="IPR000326">
    <property type="entry name" value="PAP2/HPO"/>
</dbReference>
<sequence>MGLWACPAQRGVARRWLLGFVAAVSLTLASKVAFMGWGIGSADWDFTGFSGHAMSAASVLPLLAWLGLQACASARWRAAGLLLAYGLAAGIAYSRLPVGAHSPSEALLGFLLGAGASLFALAAPFGEALSASLRSLLPAGSAGSAGAARLGEGADAAPARALRRGAMLAILMAGVLSAAPWISPPTRSHQWVTALSLKLSGRPAPFTRHQLHRRAAEALALAQAR</sequence>
<keyword evidence="1" id="KW-0812">Transmembrane</keyword>
<keyword evidence="1" id="KW-0472">Membrane</keyword>
<dbReference type="AlphaFoldDB" id="A0A246IYA2"/>
<protein>
    <recommendedName>
        <fullName evidence="2">Phosphatidic acid phosphatase type 2/haloperoxidase domain-containing protein</fullName>
    </recommendedName>
</protein>
<evidence type="ECO:0000313" key="3">
    <source>
        <dbReference type="EMBL" id="OWQ85160.1"/>
    </source>
</evidence>
<evidence type="ECO:0000259" key="2">
    <source>
        <dbReference type="Pfam" id="PF01569"/>
    </source>
</evidence>
<evidence type="ECO:0000313" key="4">
    <source>
        <dbReference type="Proteomes" id="UP000197468"/>
    </source>
</evidence>
<evidence type="ECO:0000256" key="1">
    <source>
        <dbReference type="SAM" id="Phobius"/>
    </source>
</evidence>
<keyword evidence="4" id="KW-1185">Reference proteome</keyword>
<accession>A0A246IYA2</accession>
<dbReference type="OrthoDB" id="8590768at2"/>
<name>A0A246IYA2_9BURK</name>
<feature type="transmembrane region" description="Helical" evidence="1">
    <location>
        <begin position="106"/>
        <end position="126"/>
    </location>
</feature>
<gene>
    <name evidence="3" type="ORF">CDN99_23090</name>
</gene>
<keyword evidence="1" id="KW-1133">Transmembrane helix</keyword>
<dbReference type="Pfam" id="PF01569">
    <property type="entry name" value="PAP2"/>
    <property type="match status" value="1"/>
</dbReference>